<dbReference type="PANTHER" id="PTHR43861">
    <property type="entry name" value="TRANS-ACONITATE 2-METHYLTRANSFERASE-RELATED"/>
    <property type="match status" value="1"/>
</dbReference>
<dbReference type="InterPro" id="IPR029063">
    <property type="entry name" value="SAM-dependent_MTases_sf"/>
</dbReference>
<comment type="caution">
    <text evidence="3">The sequence shown here is derived from an EMBL/GenBank/DDBJ whole genome shotgun (WGS) entry which is preliminary data.</text>
</comment>
<keyword evidence="4" id="KW-1185">Reference proteome</keyword>
<evidence type="ECO:0000256" key="1">
    <source>
        <dbReference type="ARBA" id="ARBA00022679"/>
    </source>
</evidence>
<dbReference type="CDD" id="cd02440">
    <property type="entry name" value="AdoMet_MTases"/>
    <property type="match status" value="1"/>
</dbReference>
<dbReference type="EMBL" id="BMWP01000001">
    <property type="protein sequence ID" value="GGW21767.1"/>
    <property type="molecule type" value="Genomic_DNA"/>
</dbReference>
<evidence type="ECO:0000313" key="4">
    <source>
        <dbReference type="Proteomes" id="UP000634668"/>
    </source>
</evidence>
<proteinExistence type="predicted"/>
<dbReference type="AlphaFoldDB" id="A0A918ILA9"/>
<dbReference type="RefSeq" id="WP_026815047.1">
    <property type="nucleotide sequence ID" value="NZ_BMWP01000001.1"/>
</dbReference>
<protein>
    <recommendedName>
        <fullName evidence="2">Methyltransferase domain-containing protein</fullName>
    </recommendedName>
</protein>
<name>A0A918ILA9_9FLAO</name>
<organism evidence="3 4">
    <name type="scientific">Arenibacter certesii</name>
    <dbReference type="NCBI Taxonomy" id="228955"/>
    <lineage>
        <taxon>Bacteria</taxon>
        <taxon>Pseudomonadati</taxon>
        <taxon>Bacteroidota</taxon>
        <taxon>Flavobacteriia</taxon>
        <taxon>Flavobacteriales</taxon>
        <taxon>Flavobacteriaceae</taxon>
        <taxon>Arenibacter</taxon>
    </lineage>
</organism>
<dbReference type="Gene3D" id="3.40.50.150">
    <property type="entry name" value="Vaccinia Virus protein VP39"/>
    <property type="match status" value="1"/>
</dbReference>
<keyword evidence="1" id="KW-0808">Transferase</keyword>
<gene>
    <name evidence="3" type="ORF">GCM10007383_00380</name>
</gene>
<evidence type="ECO:0000259" key="2">
    <source>
        <dbReference type="Pfam" id="PF13649"/>
    </source>
</evidence>
<dbReference type="InterPro" id="IPR041698">
    <property type="entry name" value="Methyltransf_25"/>
</dbReference>
<accession>A0A918ILA9</accession>
<reference evidence="3" key="2">
    <citation type="submission" date="2020-09" db="EMBL/GenBank/DDBJ databases">
        <authorList>
            <person name="Sun Q."/>
            <person name="Kim S."/>
        </authorList>
    </citation>
    <scope>NUCLEOTIDE SEQUENCE</scope>
    <source>
        <strain evidence="3">KCTC 12113</strain>
    </source>
</reference>
<dbReference type="SUPFAM" id="SSF53335">
    <property type="entry name" value="S-adenosyl-L-methionine-dependent methyltransferases"/>
    <property type="match status" value="1"/>
</dbReference>
<dbReference type="GO" id="GO:0016740">
    <property type="term" value="F:transferase activity"/>
    <property type="evidence" value="ECO:0007669"/>
    <property type="project" value="UniProtKB-KW"/>
</dbReference>
<reference evidence="3" key="1">
    <citation type="journal article" date="2014" name="Int. J. Syst. Evol. Microbiol.">
        <title>Complete genome sequence of Corynebacterium casei LMG S-19264T (=DSM 44701T), isolated from a smear-ripened cheese.</title>
        <authorList>
            <consortium name="US DOE Joint Genome Institute (JGI-PGF)"/>
            <person name="Walter F."/>
            <person name="Albersmeier A."/>
            <person name="Kalinowski J."/>
            <person name="Ruckert C."/>
        </authorList>
    </citation>
    <scope>NUCLEOTIDE SEQUENCE</scope>
    <source>
        <strain evidence="3">KCTC 12113</strain>
    </source>
</reference>
<evidence type="ECO:0000313" key="3">
    <source>
        <dbReference type="EMBL" id="GGW21767.1"/>
    </source>
</evidence>
<sequence length="234" mass="26915">MNFTQRCTESEIMDDPNLDAGSLKKVLLDINKVNKILNGFPITLNAIKKLIKNNPKKSYTIIDLGCGDGHMLREVANYFKSTGIEVNLVGVDLNEKALGIARINSINHRNITYLQRDVLLMDPNELQCDIILCTLTMHHFKNEEIPEFLRKAISCACIGIIINDLQRSKIAYYLFQVYSVIFMQTKIAKYDGLVSIKSAFTKGELQELSKLFPEANHELNWKWAFRYLWIIRLK</sequence>
<dbReference type="Proteomes" id="UP000634668">
    <property type="component" value="Unassembled WGS sequence"/>
</dbReference>
<feature type="domain" description="Methyltransferase" evidence="2">
    <location>
        <begin position="61"/>
        <end position="153"/>
    </location>
</feature>
<dbReference type="Pfam" id="PF13649">
    <property type="entry name" value="Methyltransf_25"/>
    <property type="match status" value="1"/>
</dbReference>